<accession>A0A8S5REM0</accession>
<proteinExistence type="predicted"/>
<protein>
    <submittedName>
        <fullName evidence="1">Uncharacterized protein</fullName>
    </submittedName>
</protein>
<name>A0A8S5REM0_9VIRU</name>
<organism evidence="1">
    <name type="scientific">virus sp. ctkyY8</name>
    <dbReference type="NCBI Taxonomy" id="2827995"/>
    <lineage>
        <taxon>Viruses</taxon>
    </lineage>
</organism>
<evidence type="ECO:0000313" key="1">
    <source>
        <dbReference type="EMBL" id="DAE29603.1"/>
    </source>
</evidence>
<dbReference type="EMBL" id="BK059095">
    <property type="protein sequence ID" value="DAE29603.1"/>
    <property type="molecule type" value="Genomic_DNA"/>
</dbReference>
<reference evidence="1" key="1">
    <citation type="journal article" date="2021" name="Proc. Natl. Acad. Sci. U.S.A.">
        <title>A Catalog of Tens of Thousands of Viruses from Human Metagenomes Reveals Hidden Associations with Chronic Diseases.</title>
        <authorList>
            <person name="Tisza M.J."/>
            <person name="Buck C.B."/>
        </authorList>
    </citation>
    <scope>NUCLEOTIDE SEQUENCE</scope>
    <source>
        <strain evidence="1">CtkyY8</strain>
    </source>
</reference>
<sequence>MTSLIEQQFLTEIRTYDGEKYFAKISVEDFQTIYNENEIISLSHHDNKRIKRANIKSF</sequence>